<keyword evidence="3" id="KW-1003">Cell membrane</keyword>
<evidence type="ECO:0000256" key="2">
    <source>
        <dbReference type="ARBA" id="ARBA00009298"/>
    </source>
</evidence>
<dbReference type="PRINTS" id="PR01837">
    <property type="entry name" value="MGTCSAPBPROT"/>
</dbReference>
<keyword evidence="6 7" id="KW-0472">Membrane</keyword>
<dbReference type="PANTHER" id="PTHR33778:SF1">
    <property type="entry name" value="MAGNESIUM TRANSPORTER YHID-RELATED"/>
    <property type="match status" value="1"/>
</dbReference>
<dbReference type="EMBL" id="CP065321">
    <property type="protein sequence ID" value="QQR30618.1"/>
    <property type="molecule type" value="Genomic_DNA"/>
</dbReference>
<evidence type="ECO:0000256" key="7">
    <source>
        <dbReference type="SAM" id="Phobius"/>
    </source>
</evidence>
<keyword evidence="11" id="KW-1185">Reference proteome</keyword>
<gene>
    <name evidence="9" type="ORF">ADH66_12220</name>
    <name evidence="10" type="ORF">I5Q82_02530</name>
</gene>
<reference evidence="10 12" key="3">
    <citation type="submission" date="2020-11" db="EMBL/GenBank/DDBJ databases">
        <title>Closed and high quality bacterial genomes of the OMM12 community.</title>
        <authorList>
            <person name="Marbouty M."/>
            <person name="Lamy-Besnier Q."/>
            <person name="Debarbieux L."/>
            <person name="Koszul R."/>
        </authorList>
    </citation>
    <scope>NUCLEOTIDE SEQUENCE [LARGE SCALE GENOMIC DNA]</scope>
    <source>
        <strain evidence="10 12">KB18</strain>
    </source>
</reference>
<dbReference type="EMBL" id="CP021422">
    <property type="protein sequence ID" value="ASB41354.1"/>
    <property type="molecule type" value="Genomic_DNA"/>
</dbReference>
<evidence type="ECO:0000313" key="12">
    <source>
        <dbReference type="Proteomes" id="UP000596035"/>
    </source>
</evidence>
<evidence type="ECO:0000313" key="10">
    <source>
        <dbReference type="EMBL" id="QQR30618.1"/>
    </source>
</evidence>
<reference evidence="11" key="2">
    <citation type="submission" date="2017-05" db="EMBL/GenBank/DDBJ databases">
        <title>Improved OligoMM genomes.</title>
        <authorList>
            <person name="Garzetti D."/>
        </authorList>
    </citation>
    <scope>NUCLEOTIDE SEQUENCE [LARGE SCALE GENOMIC DNA]</scope>
    <source>
        <strain evidence="11">KB18</strain>
    </source>
</reference>
<dbReference type="AlphaFoldDB" id="A0A1Z2XSB7"/>
<evidence type="ECO:0000256" key="3">
    <source>
        <dbReference type="ARBA" id="ARBA00022475"/>
    </source>
</evidence>
<evidence type="ECO:0000256" key="6">
    <source>
        <dbReference type="ARBA" id="ARBA00023136"/>
    </source>
</evidence>
<dbReference type="GO" id="GO:0005886">
    <property type="term" value="C:plasma membrane"/>
    <property type="evidence" value="ECO:0007669"/>
    <property type="project" value="UniProtKB-SubCell"/>
</dbReference>
<evidence type="ECO:0000256" key="1">
    <source>
        <dbReference type="ARBA" id="ARBA00004651"/>
    </source>
</evidence>
<reference evidence="9" key="1">
    <citation type="journal article" date="2017" name="Genome Announc.">
        <title>High-Quality Whole-Genome Sequences of the Oligo-Mouse-Microbiota Bacterial Community.</title>
        <authorList>
            <person name="Garzetti D."/>
            <person name="Brugiroux S."/>
            <person name="Bunk B."/>
            <person name="Pukall R."/>
            <person name="McCoy K.D."/>
            <person name="Macpherson A.J."/>
            <person name="Stecher B."/>
        </authorList>
    </citation>
    <scope>NUCLEOTIDE SEQUENCE</scope>
    <source>
        <strain evidence="9">KB18</strain>
    </source>
</reference>
<name>A0A1Z2XSB7_9FIRM</name>
<feature type="transmembrane region" description="Helical" evidence="7">
    <location>
        <begin position="12"/>
        <end position="28"/>
    </location>
</feature>
<dbReference type="PANTHER" id="PTHR33778">
    <property type="entry name" value="PROTEIN MGTC"/>
    <property type="match status" value="1"/>
</dbReference>
<feature type="domain" description="MgtC/SapB/SrpB/YhiD N-terminal" evidence="8">
    <location>
        <begin position="16"/>
        <end position="140"/>
    </location>
</feature>
<keyword evidence="4 7" id="KW-0812">Transmembrane</keyword>
<evidence type="ECO:0000313" key="11">
    <source>
        <dbReference type="Proteomes" id="UP000196710"/>
    </source>
</evidence>
<protein>
    <submittedName>
        <fullName evidence="10">MgtC/SapB family protein</fullName>
    </submittedName>
</protein>
<proteinExistence type="inferred from homology"/>
<dbReference type="Pfam" id="PF02308">
    <property type="entry name" value="MgtC"/>
    <property type="match status" value="1"/>
</dbReference>
<evidence type="ECO:0000256" key="4">
    <source>
        <dbReference type="ARBA" id="ARBA00022692"/>
    </source>
</evidence>
<evidence type="ECO:0000313" key="9">
    <source>
        <dbReference type="EMBL" id="ASB41354.1"/>
    </source>
</evidence>
<comment type="subcellular location">
    <subcellularLocation>
        <location evidence="1">Cell membrane</location>
        <topology evidence="1">Multi-pass membrane protein</topology>
    </subcellularLocation>
</comment>
<feature type="transmembrane region" description="Helical" evidence="7">
    <location>
        <begin position="40"/>
        <end position="60"/>
    </location>
</feature>
<dbReference type="InterPro" id="IPR003416">
    <property type="entry name" value="MgtC/SapB/SrpB/YhiD_fam"/>
</dbReference>
<evidence type="ECO:0000259" key="8">
    <source>
        <dbReference type="Pfam" id="PF02308"/>
    </source>
</evidence>
<dbReference type="InterPro" id="IPR049177">
    <property type="entry name" value="MgtC_SapB_SrpB_YhiD_N"/>
</dbReference>
<sequence length="224" mass="24139">MKEFAFTQSDYLLRVLVAALCGLVIGYEREARMKLAGIRTHTIIAMAASLMVVVSKYGFFDVITVDSVSVDASRVAASVVSGIGFLGAGIILNHKNSISGITTSAGTWATLGIGMAIGAGMWVLGIGSTVMLLALQFLFHRNLRIFNGSNAGRILLHMRKGADTRERIISTLTKMNIQVVSTHLNIYDNSFIEVSLSVVFPKGFSAENTMTLMANYPEIASIDI</sequence>
<feature type="transmembrane region" description="Helical" evidence="7">
    <location>
        <begin position="113"/>
        <end position="139"/>
    </location>
</feature>
<comment type="similarity">
    <text evidence="2">Belongs to the MgtC/SapB family.</text>
</comment>
<dbReference type="Proteomes" id="UP000596035">
    <property type="component" value="Chromosome"/>
</dbReference>
<dbReference type="Proteomes" id="UP000196710">
    <property type="component" value="Chromosome"/>
</dbReference>
<evidence type="ECO:0000256" key="5">
    <source>
        <dbReference type="ARBA" id="ARBA00022989"/>
    </source>
</evidence>
<keyword evidence="5 7" id="KW-1133">Transmembrane helix</keyword>
<dbReference type="KEGG" id="amur:ADH66_12220"/>
<dbReference type="RefSeq" id="WP_066540301.1">
    <property type="nucleotide sequence ID" value="NZ_CAJTCQ010000010.1"/>
</dbReference>
<organism evidence="10 12">
    <name type="scientific">Acutalibacter muris</name>
    <dbReference type="NCBI Taxonomy" id="1796620"/>
    <lineage>
        <taxon>Bacteria</taxon>
        <taxon>Bacillati</taxon>
        <taxon>Bacillota</taxon>
        <taxon>Clostridia</taxon>
        <taxon>Eubacteriales</taxon>
        <taxon>Acutalibacteraceae</taxon>
        <taxon>Acutalibacter</taxon>
    </lineage>
</organism>
<accession>A0A1Z2XSB7</accession>
<feature type="transmembrane region" description="Helical" evidence="7">
    <location>
        <begin position="72"/>
        <end position="92"/>
    </location>
</feature>